<reference evidence="1 2" key="1">
    <citation type="submission" date="2024-09" db="EMBL/GenBank/DDBJ databases">
        <title>Paenibacillus zeirhizospherea sp. nov., isolated from surface of the maize (Zea mays) roots in a horticulture field, Hungary.</title>
        <authorList>
            <person name="Marton D."/>
            <person name="Farkas M."/>
            <person name="Bedics A."/>
            <person name="Toth E."/>
            <person name="Tancsics A."/>
            <person name="Boka K."/>
            <person name="Maroti G."/>
            <person name="Kriszt B."/>
            <person name="Cserhati M."/>
        </authorList>
    </citation>
    <scope>NUCLEOTIDE SEQUENCE [LARGE SCALE GENOMIC DNA]</scope>
    <source>
        <strain evidence="1 2">KCTC 33519</strain>
    </source>
</reference>
<accession>A0ABV5AWG8</accession>
<evidence type="ECO:0000313" key="2">
    <source>
        <dbReference type="Proteomes" id="UP001580346"/>
    </source>
</evidence>
<gene>
    <name evidence="1" type="ORF">ACE41H_17525</name>
</gene>
<proteinExistence type="predicted"/>
<keyword evidence="2" id="KW-1185">Reference proteome</keyword>
<dbReference type="RefSeq" id="WP_375356799.1">
    <property type="nucleotide sequence ID" value="NZ_JBHHMI010000017.1"/>
</dbReference>
<sequence length="55" mass="6043">MTWYDGYVSNNKYYGDVIFSYKIGVQGVGGVQLGNVYLGVVGDKNGKTGGYFYTE</sequence>
<dbReference type="EMBL" id="JBHHMI010000017">
    <property type="protein sequence ID" value="MFB5268566.1"/>
    <property type="molecule type" value="Genomic_DNA"/>
</dbReference>
<protein>
    <submittedName>
        <fullName evidence="1">Uncharacterized protein</fullName>
    </submittedName>
</protein>
<evidence type="ECO:0000313" key="1">
    <source>
        <dbReference type="EMBL" id="MFB5268566.1"/>
    </source>
</evidence>
<dbReference type="Proteomes" id="UP001580346">
    <property type="component" value="Unassembled WGS sequence"/>
</dbReference>
<comment type="caution">
    <text evidence="1">The sequence shown here is derived from an EMBL/GenBank/DDBJ whole genome shotgun (WGS) entry which is preliminary data.</text>
</comment>
<name>A0ABV5AWG8_9BACL</name>
<organism evidence="1 2">
    <name type="scientific">Paenibacillus enshidis</name>
    <dbReference type="NCBI Taxonomy" id="1458439"/>
    <lineage>
        <taxon>Bacteria</taxon>
        <taxon>Bacillati</taxon>
        <taxon>Bacillota</taxon>
        <taxon>Bacilli</taxon>
        <taxon>Bacillales</taxon>
        <taxon>Paenibacillaceae</taxon>
        <taxon>Paenibacillus</taxon>
    </lineage>
</organism>